<evidence type="ECO:0000259" key="4">
    <source>
        <dbReference type="PROSITE" id="PS50949"/>
    </source>
</evidence>
<dbReference type="KEGG" id="brz:CFK38_16050"/>
<feature type="domain" description="HTH gntR-type" evidence="4">
    <location>
        <begin position="5"/>
        <end position="73"/>
    </location>
</feature>
<evidence type="ECO:0000313" key="5">
    <source>
        <dbReference type="EMBL" id="ATG53309.1"/>
    </source>
</evidence>
<dbReference type="PROSITE" id="PS50949">
    <property type="entry name" value="HTH_GNTR"/>
    <property type="match status" value="1"/>
</dbReference>
<accession>A0A291GSI5</accession>
<keyword evidence="6" id="KW-1185">Reference proteome</keyword>
<dbReference type="InterPro" id="IPR000524">
    <property type="entry name" value="Tscrpt_reg_HTH_GntR"/>
</dbReference>
<dbReference type="OrthoDB" id="4307011at2"/>
<reference evidence="6" key="1">
    <citation type="submission" date="2017-09" db="EMBL/GenBank/DDBJ databases">
        <title>Brachybacterium sp. VM2412.</title>
        <authorList>
            <person name="Tak E.J."/>
            <person name="Bae J.-W."/>
        </authorList>
    </citation>
    <scope>NUCLEOTIDE SEQUENCE [LARGE SCALE GENOMIC DNA]</scope>
    <source>
        <strain evidence="6">VM2412</strain>
    </source>
</reference>
<gene>
    <name evidence="5" type="ORF">CFK38_16050</name>
</gene>
<dbReference type="PANTHER" id="PTHR38445:SF9">
    <property type="entry name" value="HTH-TYPE TRANSCRIPTIONAL REPRESSOR YTRA"/>
    <property type="match status" value="1"/>
</dbReference>
<dbReference type="PANTHER" id="PTHR38445">
    <property type="entry name" value="HTH-TYPE TRANSCRIPTIONAL REPRESSOR YTRA"/>
    <property type="match status" value="1"/>
</dbReference>
<dbReference type="SUPFAM" id="SSF46785">
    <property type="entry name" value="Winged helix' DNA-binding domain"/>
    <property type="match status" value="1"/>
</dbReference>
<dbReference type="Proteomes" id="UP000218165">
    <property type="component" value="Chromosome"/>
</dbReference>
<protein>
    <submittedName>
        <fullName evidence="5">GntR family transcriptional regulator</fullName>
    </submittedName>
</protein>
<sequence length="137" mass="13961">MNNPTPPYEQVRREIIEQVGSGELRPGDKLPAIRVLAGDLGLAPGTVARAYKLLEEAQIVLTRRGAGTTVAPGAAMEARKLAATAERESGGPIDAGLVALFAGPIVAARARGARDVEILAAVRAVLAGENGEDGGGA</sequence>
<dbReference type="GO" id="GO:0003677">
    <property type="term" value="F:DNA binding"/>
    <property type="evidence" value="ECO:0007669"/>
    <property type="project" value="UniProtKB-KW"/>
</dbReference>
<dbReference type="Pfam" id="PF00392">
    <property type="entry name" value="GntR"/>
    <property type="match status" value="1"/>
</dbReference>
<evidence type="ECO:0000313" key="6">
    <source>
        <dbReference type="Proteomes" id="UP000218165"/>
    </source>
</evidence>
<dbReference type="Gene3D" id="1.10.10.10">
    <property type="entry name" value="Winged helix-like DNA-binding domain superfamily/Winged helix DNA-binding domain"/>
    <property type="match status" value="1"/>
</dbReference>
<evidence type="ECO:0000256" key="1">
    <source>
        <dbReference type="ARBA" id="ARBA00023015"/>
    </source>
</evidence>
<dbReference type="EMBL" id="CP023563">
    <property type="protein sequence ID" value="ATG53309.1"/>
    <property type="molecule type" value="Genomic_DNA"/>
</dbReference>
<keyword evidence="3" id="KW-0804">Transcription</keyword>
<dbReference type="SMART" id="SM00345">
    <property type="entry name" value="HTH_GNTR"/>
    <property type="match status" value="1"/>
</dbReference>
<dbReference type="InterPro" id="IPR036390">
    <property type="entry name" value="WH_DNA-bd_sf"/>
</dbReference>
<dbReference type="CDD" id="cd07377">
    <property type="entry name" value="WHTH_GntR"/>
    <property type="match status" value="1"/>
</dbReference>
<keyword evidence="2" id="KW-0238">DNA-binding</keyword>
<evidence type="ECO:0000256" key="2">
    <source>
        <dbReference type="ARBA" id="ARBA00023125"/>
    </source>
</evidence>
<dbReference type="AlphaFoldDB" id="A0A291GSI5"/>
<proteinExistence type="predicted"/>
<dbReference type="GO" id="GO:0003700">
    <property type="term" value="F:DNA-binding transcription factor activity"/>
    <property type="evidence" value="ECO:0007669"/>
    <property type="project" value="InterPro"/>
</dbReference>
<dbReference type="InterPro" id="IPR036388">
    <property type="entry name" value="WH-like_DNA-bd_sf"/>
</dbReference>
<evidence type="ECO:0000256" key="3">
    <source>
        <dbReference type="ARBA" id="ARBA00023163"/>
    </source>
</evidence>
<organism evidence="5 6">
    <name type="scientific">Brachybacterium vulturis</name>
    <dbReference type="NCBI Taxonomy" id="2017484"/>
    <lineage>
        <taxon>Bacteria</taxon>
        <taxon>Bacillati</taxon>
        <taxon>Actinomycetota</taxon>
        <taxon>Actinomycetes</taxon>
        <taxon>Micrococcales</taxon>
        <taxon>Dermabacteraceae</taxon>
        <taxon>Brachybacterium</taxon>
    </lineage>
</organism>
<name>A0A291GSI5_9MICO</name>
<keyword evidence="1" id="KW-0805">Transcription regulation</keyword>